<gene>
    <name evidence="7" type="ORF">JOF53_008306</name>
</gene>
<keyword evidence="5 6" id="KW-0472">Membrane</keyword>
<feature type="transmembrane region" description="Helical" evidence="6">
    <location>
        <begin position="102"/>
        <end position="123"/>
    </location>
</feature>
<feature type="transmembrane region" description="Helical" evidence="6">
    <location>
        <begin position="251"/>
        <end position="269"/>
    </location>
</feature>
<feature type="transmembrane region" description="Helical" evidence="6">
    <location>
        <begin position="45"/>
        <end position="66"/>
    </location>
</feature>
<proteinExistence type="predicted"/>
<dbReference type="CDD" id="cd06173">
    <property type="entry name" value="MFS_MefA_like"/>
    <property type="match status" value="1"/>
</dbReference>
<keyword evidence="4 6" id="KW-1133">Transmembrane helix</keyword>
<comment type="subcellular location">
    <subcellularLocation>
        <location evidence="1">Cell membrane</location>
        <topology evidence="1">Multi-pass membrane protein</topology>
    </subcellularLocation>
</comment>
<evidence type="ECO:0000313" key="7">
    <source>
        <dbReference type="EMBL" id="MBP2479434.1"/>
    </source>
</evidence>
<feature type="transmembrane region" description="Helical" evidence="6">
    <location>
        <begin position="15"/>
        <end position="39"/>
    </location>
</feature>
<organism evidence="7 8">
    <name type="scientific">Crossiella equi</name>
    <dbReference type="NCBI Taxonomy" id="130796"/>
    <lineage>
        <taxon>Bacteria</taxon>
        <taxon>Bacillati</taxon>
        <taxon>Actinomycetota</taxon>
        <taxon>Actinomycetes</taxon>
        <taxon>Pseudonocardiales</taxon>
        <taxon>Pseudonocardiaceae</taxon>
        <taxon>Crossiella</taxon>
    </lineage>
</organism>
<keyword evidence="2" id="KW-1003">Cell membrane</keyword>
<feature type="transmembrane region" description="Helical" evidence="6">
    <location>
        <begin position="344"/>
        <end position="367"/>
    </location>
</feature>
<feature type="transmembrane region" description="Helical" evidence="6">
    <location>
        <begin position="144"/>
        <end position="165"/>
    </location>
</feature>
<evidence type="ECO:0000256" key="4">
    <source>
        <dbReference type="ARBA" id="ARBA00022989"/>
    </source>
</evidence>
<dbReference type="Proteomes" id="UP001519363">
    <property type="component" value="Unassembled WGS sequence"/>
</dbReference>
<evidence type="ECO:0000256" key="5">
    <source>
        <dbReference type="ARBA" id="ARBA00023136"/>
    </source>
</evidence>
<feature type="transmembrane region" description="Helical" evidence="6">
    <location>
        <begin position="171"/>
        <end position="188"/>
    </location>
</feature>
<sequence length="420" mass="43934">MNETRPTGALWRFRVLAGAYAVTSYGTYLNMVALNLFVFELTGSALYLGVFLAVRLVSGSVAGLVAARLLARVPHRRVMLLGNLAQATTLLLLVVAPAEARVFLLFAMAVTNGCGGSLFMVALRSSVPELVGPERRTWANSLVVTGRSLGMVAGFASAGLVVSLWGYDVAFLIDAASFLVCAAAIAWLHHPVVAAPADPVTRSRPRVRGGLAGLGGLLAGMVLLRGLDALGSSSHNAALPVYSALLDPARPATFVSWFLTSWAIGNILAQQGIRLAAKRGRGVGVLGFALGTIVMSTAFIAGFAGFPLVLTTVIALVAGCADGLTEVSYTNHLQTLQGSARDRVFGLSATVENLGFGLGMVVNAALLDRYSPLPVVAGSHGVAVLAALVFLGWLWWRGRTVPDGLAPHRDHRDGAEVPRS</sequence>
<feature type="transmembrane region" description="Helical" evidence="6">
    <location>
        <begin position="306"/>
        <end position="324"/>
    </location>
</feature>
<evidence type="ECO:0000256" key="2">
    <source>
        <dbReference type="ARBA" id="ARBA00022475"/>
    </source>
</evidence>
<dbReference type="InterPro" id="IPR011701">
    <property type="entry name" value="MFS"/>
</dbReference>
<keyword evidence="8" id="KW-1185">Reference proteome</keyword>
<dbReference type="Gene3D" id="1.20.1250.20">
    <property type="entry name" value="MFS general substrate transporter like domains"/>
    <property type="match status" value="1"/>
</dbReference>
<dbReference type="InterPro" id="IPR036259">
    <property type="entry name" value="MFS_trans_sf"/>
</dbReference>
<feature type="transmembrane region" description="Helical" evidence="6">
    <location>
        <begin position="209"/>
        <end position="231"/>
    </location>
</feature>
<feature type="transmembrane region" description="Helical" evidence="6">
    <location>
        <begin position="281"/>
        <end position="300"/>
    </location>
</feature>
<name>A0ABS5AS94_9PSEU</name>
<feature type="transmembrane region" description="Helical" evidence="6">
    <location>
        <begin position="373"/>
        <end position="396"/>
    </location>
</feature>
<evidence type="ECO:0000256" key="6">
    <source>
        <dbReference type="SAM" id="Phobius"/>
    </source>
</evidence>
<dbReference type="Pfam" id="PF07690">
    <property type="entry name" value="MFS_1"/>
    <property type="match status" value="1"/>
</dbReference>
<dbReference type="RefSeq" id="WP_209707754.1">
    <property type="nucleotide sequence ID" value="NZ_JAGIOO010000001.1"/>
</dbReference>
<reference evidence="7 8" key="1">
    <citation type="submission" date="2021-03" db="EMBL/GenBank/DDBJ databases">
        <title>Sequencing the genomes of 1000 actinobacteria strains.</title>
        <authorList>
            <person name="Klenk H.-P."/>
        </authorList>
    </citation>
    <scope>NUCLEOTIDE SEQUENCE [LARGE SCALE GENOMIC DNA]</scope>
    <source>
        <strain evidence="7 8">DSM 44580</strain>
    </source>
</reference>
<dbReference type="PANTHER" id="PTHR23513">
    <property type="entry name" value="INTEGRAL MEMBRANE EFFLUX PROTEIN-RELATED"/>
    <property type="match status" value="1"/>
</dbReference>
<evidence type="ECO:0000256" key="1">
    <source>
        <dbReference type="ARBA" id="ARBA00004651"/>
    </source>
</evidence>
<protein>
    <submittedName>
        <fullName evidence="7">MFS family permease</fullName>
    </submittedName>
</protein>
<keyword evidence="3 6" id="KW-0812">Transmembrane</keyword>
<evidence type="ECO:0000256" key="3">
    <source>
        <dbReference type="ARBA" id="ARBA00022692"/>
    </source>
</evidence>
<dbReference type="PANTHER" id="PTHR23513:SF11">
    <property type="entry name" value="STAPHYLOFERRIN A TRANSPORTER"/>
    <property type="match status" value="1"/>
</dbReference>
<evidence type="ECO:0000313" key="8">
    <source>
        <dbReference type="Proteomes" id="UP001519363"/>
    </source>
</evidence>
<comment type="caution">
    <text evidence="7">The sequence shown here is derived from an EMBL/GenBank/DDBJ whole genome shotgun (WGS) entry which is preliminary data.</text>
</comment>
<accession>A0ABS5AS94</accession>
<dbReference type="SUPFAM" id="SSF103473">
    <property type="entry name" value="MFS general substrate transporter"/>
    <property type="match status" value="1"/>
</dbReference>
<dbReference type="EMBL" id="JAGIOO010000001">
    <property type="protein sequence ID" value="MBP2479434.1"/>
    <property type="molecule type" value="Genomic_DNA"/>
</dbReference>
<feature type="transmembrane region" description="Helical" evidence="6">
    <location>
        <begin position="78"/>
        <end position="96"/>
    </location>
</feature>